<feature type="compositionally biased region" description="Acidic residues" evidence="2">
    <location>
        <begin position="96"/>
        <end position="105"/>
    </location>
</feature>
<evidence type="ECO:0000256" key="1">
    <source>
        <dbReference type="SAM" id="Coils"/>
    </source>
</evidence>
<feature type="chain" id="PRO_5044876743" evidence="4">
    <location>
        <begin position="19"/>
        <end position="1006"/>
    </location>
</feature>
<evidence type="ECO:0000256" key="3">
    <source>
        <dbReference type="SAM" id="Phobius"/>
    </source>
</evidence>
<evidence type="ECO:0000256" key="4">
    <source>
        <dbReference type="SAM" id="SignalP"/>
    </source>
</evidence>
<feature type="transmembrane region" description="Helical" evidence="3">
    <location>
        <begin position="725"/>
        <end position="747"/>
    </location>
</feature>
<name>A0ABD3QDZ1_9STRA</name>
<feature type="region of interest" description="Disordered" evidence="2">
    <location>
        <begin position="352"/>
        <end position="384"/>
    </location>
</feature>
<protein>
    <submittedName>
        <fullName evidence="5">Uncharacterized protein</fullName>
    </submittedName>
</protein>
<feature type="region of interest" description="Disordered" evidence="2">
    <location>
        <begin position="40"/>
        <end position="70"/>
    </location>
</feature>
<proteinExistence type="predicted"/>
<evidence type="ECO:0000313" key="6">
    <source>
        <dbReference type="Proteomes" id="UP001530400"/>
    </source>
</evidence>
<keyword evidence="6" id="KW-1185">Reference proteome</keyword>
<keyword evidence="3" id="KW-0812">Transmembrane</keyword>
<dbReference type="AlphaFoldDB" id="A0ABD3QDZ1"/>
<keyword evidence="3" id="KW-1133">Transmembrane helix</keyword>
<keyword evidence="4" id="KW-0732">Signal</keyword>
<feature type="region of interest" description="Disordered" evidence="2">
    <location>
        <begin position="83"/>
        <end position="128"/>
    </location>
</feature>
<dbReference type="Proteomes" id="UP001530400">
    <property type="component" value="Unassembled WGS sequence"/>
</dbReference>
<keyword evidence="1" id="KW-0175">Coiled coil</keyword>
<accession>A0ABD3QDZ1</accession>
<feature type="region of interest" description="Disordered" evidence="2">
    <location>
        <begin position="445"/>
        <end position="500"/>
    </location>
</feature>
<gene>
    <name evidence="5" type="ORF">ACHAWO_014003</name>
</gene>
<feature type="compositionally biased region" description="Polar residues" evidence="2">
    <location>
        <begin position="307"/>
        <end position="318"/>
    </location>
</feature>
<dbReference type="EMBL" id="JALLPJ020000212">
    <property type="protein sequence ID" value="KAL3798594.1"/>
    <property type="molecule type" value="Genomic_DNA"/>
</dbReference>
<feature type="compositionally biased region" description="Low complexity" evidence="2">
    <location>
        <begin position="323"/>
        <end position="336"/>
    </location>
</feature>
<evidence type="ECO:0000256" key="2">
    <source>
        <dbReference type="SAM" id="MobiDB-lite"/>
    </source>
</evidence>
<feature type="compositionally biased region" description="Polar residues" evidence="2">
    <location>
        <begin position="111"/>
        <end position="128"/>
    </location>
</feature>
<comment type="caution">
    <text evidence="5">The sequence shown here is derived from an EMBL/GenBank/DDBJ whole genome shotgun (WGS) entry which is preliminary data.</text>
</comment>
<feature type="transmembrane region" description="Helical" evidence="3">
    <location>
        <begin position="695"/>
        <end position="719"/>
    </location>
</feature>
<feature type="transmembrane region" description="Helical" evidence="3">
    <location>
        <begin position="660"/>
        <end position="683"/>
    </location>
</feature>
<feature type="region of interest" description="Disordered" evidence="2">
    <location>
        <begin position="287"/>
        <end position="336"/>
    </location>
</feature>
<evidence type="ECO:0000313" key="5">
    <source>
        <dbReference type="EMBL" id="KAL3798594.1"/>
    </source>
</evidence>
<feature type="coiled-coil region" evidence="1">
    <location>
        <begin position="213"/>
        <end position="247"/>
    </location>
</feature>
<reference evidence="5 6" key="1">
    <citation type="submission" date="2024-10" db="EMBL/GenBank/DDBJ databases">
        <title>Updated reference genomes for cyclostephanoid diatoms.</title>
        <authorList>
            <person name="Roberts W.R."/>
            <person name="Alverson A.J."/>
        </authorList>
    </citation>
    <scope>NUCLEOTIDE SEQUENCE [LARGE SCALE GENOMIC DNA]</scope>
    <source>
        <strain evidence="5 6">AJA010-31</strain>
    </source>
</reference>
<feature type="compositionally biased region" description="Low complexity" evidence="2">
    <location>
        <begin position="365"/>
        <end position="384"/>
    </location>
</feature>
<organism evidence="5 6">
    <name type="scientific">Cyclotella atomus</name>
    <dbReference type="NCBI Taxonomy" id="382360"/>
    <lineage>
        <taxon>Eukaryota</taxon>
        <taxon>Sar</taxon>
        <taxon>Stramenopiles</taxon>
        <taxon>Ochrophyta</taxon>
        <taxon>Bacillariophyta</taxon>
        <taxon>Coscinodiscophyceae</taxon>
        <taxon>Thalassiosirophycidae</taxon>
        <taxon>Stephanodiscales</taxon>
        <taxon>Stephanodiscaceae</taxon>
        <taxon>Cyclotella</taxon>
    </lineage>
</organism>
<feature type="compositionally biased region" description="Low complexity" evidence="2">
    <location>
        <begin position="46"/>
        <end position="64"/>
    </location>
</feature>
<keyword evidence="3" id="KW-0472">Membrane</keyword>
<sequence length="1006" mass="113691">MTLSKHHLLLCYLALSEASSSSGSSGNFMVMSEVTVPLNDKGDTIDSGNSNAANSNADGAAGNALENPNSILNENESNALAGNNELSLAGGSGSDTDGEEDDEAETPAASIQVQSNAKPASDTSTSQPLRTLKRLQAMLDDSDYATSTVTPSTTIESHNFDKETLYTSNNSPQQEIQEPDKLWTRQDRAKYRRTRRAEKQRRDYEQQRAFQYRDIERQHIIRAERERKELEELRRKQMEVLELQRRENAKREAMQRQFVEETFTDDETDTDGMGFELPNLPVYLSDGETEEEGSEEQFGSNGEMSNARHSNVPPSSYSHVARMRAAQMQGQRMQPQRPYQYVQAGNDYNYQAQQQRSTPPPPPHQNQAPQYDYRQPPPRQQQQAYGANYPQHGQYQYNPNQQLNNQQQGAQYQYPNQQELEQLQRQYEHQYIVWAQAAANGYYYPPPTPPATYQQQGQHTQTSPTQQYAPQYRPPYQPGHANEGYRPPPHGQSYPSFLPQQRTINPESQAARLSQHPGSQGFFSRDNQATQEWMQQHQPAVSQNEQSVQNYPTVGTVSAGTQVDGDLQAPDASMMNNDAVVGPQIMPPLVSTDPLVIAPVNAEGPYCELKDESAVIIAGAESKISFDSIQKIVFSTIGVSLLSYCAVSPRSLPFPEYNRLFLQNLFTVGLGALPPLLIMLCVYDGKYNNINTVIGTFHVSFTMGYILAFVSEIIVTTLLRLGVFLLWEPAIFSLTPEVPTIILPWVLREKQYRPKRITLFACDFGASCIASPIIEEYLKLKIVQWTAFLPRNFKLSKKIQKGKRKKKKDVLQPILRNGNEVTNINCYVSQIMAASLGLKLFDTTRRILMYTKKSDDYKNFYAVCRGVFPIHELCGTMTALLLARRDVLGVHTPLWKILGPAVFIHGMANFRGMKPIFKWGSSTPWSEMQLYPWKVGTSFTMKQLLSTSYAKIVWCTILLRVFGFCVKNYYLIGRQAMKRVTTYSGKLYAFSAKLETDAVLKRAKEK</sequence>
<feature type="signal peptide" evidence="4">
    <location>
        <begin position="1"/>
        <end position="18"/>
    </location>
</feature>